<dbReference type="PROSITE" id="PS50234">
    <property type="entry name" value="VWFA"/>
    <property type="match status" value="1"/>
</dbReference>
<proteinExistence type="predicted"/>
<accession>A0ABQ3ZTB2</accession>
<dbReference type="RefSeq" id="WP_203838954.1">
    <property type="nucleotide sequence ID" value="NZ_BAAATV010000002.1"/>
</dbReference>
<evidence type="ECO:0000313" key="3">
    <source>
        <dbReference type="Proteomes" id="UP000603200"/>
    </source>
</evidence>
<dbReference type="SMART" id="SM00327">
    <property type="entry name" value="VWA"/>
    <property type="match status" value="1"/>
</dbReference>
<dbReference type="InterPro" id="IPR036465">
    <property type="entry name" value="vWFA_dom_sf"/>
</dbReference>
<dbReference type="InterPro" id="IPR002035">
    <property type="entry name" value="VWF_A"/>
</dbReference>
<dbReference type="EMBL" id="BOMN01000061">
    <property type="protein sequence ID" value="GIE21845.1"/>
    <property type="molecule type" value="Genomic_DNA"/>
</dbReference>
<dbReference type="Proteomes" id="UP000603200">
    <property type="component" value="Unassembled WGS sequence"/>
</dbReference>
<keyword evidence="3" id="KW-1185">Reference proteome</keyword>
<dbReference type="Pfam" id="PF13519">
    <property type="entry name" value="VWA_2"/>
    <property type="match status" value="1"/>
</dbReference>
<sequence length="241" mass="26585">MSVTVSERKSYPIYIMLDSSASMRRRLPGALAPQEEFEQMIPDLIMSLSDSRSLAKAAWISVIAFGDRPELLCPMTSLAEPVQVRSPRDGGHTDYAGALRFLHERIEVDRVAIEAHGAAGNYRTKVARPLVFFITDGAPYAHGEFQRPGEWMPYREKIVSEPVQARIAAIGLHGAHQGTLFAIATGKGRERNAFIATARDEGAGDSLAESVITVIERSIKLSVRTGEMVIDEPRGMRRVHD</sequence>
<evidence type="ECO:0000259" key="1">
    <source>
        <dbReference type="PROSITE" id="PS50234"/>
    </source>
</evidence>
<protein>
    <recommendedName>
        <fullName evidence="1">VWFA domain-containing protein</fullName>
    </recommendedName>
</protein>
<comment type="caution">
    <text evidence="2">The sequence shown here is derived from an EMBL/GenBank/DDBJ whole genome shotgun (WGS) entry which is preliminary data.</text>
</comment>
<evidence type="ECO:0000313" key="2">
    <source>
        <dbReference type="EMBL" id="GIE21845.1"/>
    </source>
</evidence>
<reference evidence="2 3" key="1">
    <citation type="submission" date="2021-01" db="EMBL/GenBank/DDBJ databases">
        <title>Whole genome shotgun sequence of Actinoplanes humidus NBRC 14915.</title>
        <authorList>
            <person name="Komaki H."/>
            <person name="Tamura T."/>
        </authorList>
    </citation>
    <scope>NUCLEOTIDE SEQUENCE [LARGE SCALE GENOMIC DNA]</scope>
    <source>
        <strain evidence="2 3">NBRC 14915</strain>
    </source>
</reference>
<name>A0ABQ3ZTB2_9ACTN</name>
<feature type="domain" description="VWFA" evidence="1">
    <location>
        <begin position="12"/>
        <end position="215"/>
    </location>
</feature>
<dbReference type="Gene3D" id="3.40.50.410">
    <property type="entry name" value="von Willebrand factor, type A domain"/>
    <property type="match status" value="1"/>
</dbReference>
<organism evidence="2 3">
    <name type="scientific">Winogradskya humida</name>
    <dbReference type="NCBI Taxonomy" id="113566"/>
    <lineage>
        <taxon>Bacteria</taxon>
        <taxon>Bacillati</taxon>
        <taxon>Actinomycetota</taxon>
        <taxon>Actinomycetes</taxon>
        <taxon>Micromonosporales</taxon>
        <taxon>Micromonosporaceae</taxon>
        <taxon>Winogradskya</taxon>
    </lineage>
</organism>
<gene>
    <name evidence="2" type="ORF">Ahu01nite_049470</name>
</gene>
<dbReference type="SUPFAM" id="SSF53300">
    <property type="entry name" value="vWA-like"/>
    <property type="match status" value="1"/>
</dbReference>